<evidence type="ECO:0000259" key="15">
    <source>
        <dbReference type="PROSITE" id="PS50011"/>
    </source>
</evidence>
<dbReference type="SMART" id="SM00044">
    <property type="entry name" value="CYCc"/>
    <property type="match status" value="1"/>
</dbReference>
<keyword evidence="11 13" id="KW-0141">cGMP biosynthesis</keyword>
<dbReference type="InterPro" id="IPR001245">
    <property type="entry name" value="Ser-Thr/Tyr_kinase_cat_dom"/>
</dbReference>
<keyword evidence="6 14" id="KW-1133">Transmembrane helix</keyword>
<organism evidence="17 18">
    <name type="scientific">Syphacia muris</name>
    <dbReference type="NCBI Taxonomy" id="451379"/>
    <lineage>
        <taxon>Eukaryota</taxon>
        <taxon>Metazoa</taxon>
        <taxon>Ecdysozoa</taxon>
        <taxon>Nematoda</taxon>
        <taxon>Chromadorea</taxon>
        <taxon>Rhabditida</taxon>
        <taxon>Spirurina</taxon>
        <taxon>Oxyuridomorpha</taxon>
        <taxon>Oxyuroidea</taxon>
        <taxon>Oxyuridae</taxon>
        <taxon>Syphacia</taxon>
    </lineage>
</organism>
<dbReference type="Gene3D" id="1.10.510.10">
    <property type="entry name" value="Transferase(Phosphotransferase) domain 1"/>
    <property type="match status" value="1"/>
</dbReference>
<evidence type="ECO:0000256" key="11">
    <source>
        <dbReference type="ARBA" id="ARBA00023293"/>
    </source>
</evidence>
<reference evidence="18" key="1">
    <citation type="submission" date="2016-04" db="UniProtKB">
        <authorList>
            <consortium name="WormBaseParasite"/>
        </authorList>
    </citation>
    <scope>IDENTIFICATION</scope>
</reference>
<dbReference type="InterPro" id="IPR000719">
    <property type="entry name" value="Prot_kinase_dom"/>
</dbReference>
<evidence type="ECO:0000256" key="2">
    <source>
        <dbReference type="ARBA" id="ARBA00004167"/>
    </source>
</evidence>
<evidence type="ECO:0000256" key="9">
    <source>
        <dbReference type="ARBA" id="ARBA00023180"/>
    </source>
</evidence>
<dbReference type="GO" id="GO:0001653">
    <property type="term" value="F:peptide receptor activity"/>
    <property type="evidence" value="ECO:0007669"/>
    <property type="project" value="TreeGrafter"/>
</dbReference>
<evidence type="ECO:0000256" key="7">
    <source>
        <dbReference type="ARBA" id="ARBA00023136"/>
    </source>
</evidence>
<dbReference type="InterPro" id="IPR029787">
    <property type="entry name" value="Nucleotide_cyclase"/>
</dbReference>
<dbReference type="PROSITE" id="PS50011">
    <property type="entry name" value="PROTEIN_KINASE_DOM"/>
    <property type="match status" value="1"/>
</dbReference>
<feature type="domain" description="Protein kinase" evidence="15">
    <location>
        <begin position="122"/>
        <end position="422"/>
    </location>
</feature>
<dbReference type="GO" id="GO:0007168">
    <property type="term" value="P:receptor guanylyl cyclase signaling pathway"/>
    <property type="evidence" value="ECO:0007669"/>
    <property type="project" value="TreeGrafter"/>
</dbReference>
<keyword evidence="5" id="KW-0547">Nucleotide-binding</keyword>
<dbReference type="WBParaSite" id="SMUV_0000042001-mRNA-1">
    <property type="protein sequence ID" value="SMUV_0000042001-mRNA-1"/>
    <property type="gene ID" value="SMUV_0000042001"/>
</dbReference>
<keyword evidence="9" id="KW-0325">Glycoprotein</keyword>
<feature type="domain" description="Guanylate cyclase" evidence="16">
    <location>
        <begin position="497"/>
        <end position="627"/>
    </location>
</feature>
<keyword evidence="7 14" id="KW-0472">Membrane</keyword>
<dbReference type="Gene3D" id="3.30.70.1230">
    <property type="entry name" value="Nucleotide cyclase"/>
    <property type="match status" value="1"/>
</dbReference>
<dbReference type="GO" id="GO:0005524">
    <property type="term" value="F:ATP binding"/>
    <property type="evidence" value="ECO:0007669"/>
    <property type="project" value="InterPro"/>
</dbReference>
<evidence type="ECO:0000256" key="3">
    <source>
        <dbReference type="ARBA" id="ARBA00012202"/>
    </source>
</evidence>
<dbReference type="Pfam" id="PF07714">
    <property type="entry name" value="PK_Tyr_Ser-Thr"/>
    <property type="match status" value="1"/>
</dbReference>
<dbReference type="EC" id="4.6.1.2" evidence="3 13"/>
<comment type="catalytic activity">
    <reaction evidence="1 13">
        <text>GTP = 3',5'-cyclic GMP + diphosphate</text>
        <dbReference type="Rhea" id="RHEA:13665"/>
        <dbReference type="ChEBI" id="CHEBI:33019"/>
        <dbReference type="ChEBI" id="CHEBI:37565"/>
        <dbReference type="ChEBI" id="CHEBI:57746"/>
        <dbReference type="EC" id="4.6.1.2"/>
    </reaction>
</comment>
<dbReference type="PROSITE" id="PS50125">
    <property type="entry name" value="GUANYLATE_CYCLASE_2"/>
    <property type="match status" value="1"/>
</dbReference>
<dbReference type="GO" id="GO:0004016">
    <property type="term" value="F:adenylate cyclase activity"/>
    <property type="evidence" value="ECO:0007669"/>
    <property type="project" value="TreeGrafter"/>
</dbReference>
<evidence type="ECO:0000256" key="4">
    <source>
        <dbReference type="ARBA" id="ARBA00022692"/>
    </source>
</evidence>
<dbReference type="CDD" id="cd07302">
    <property type="entry name" value="CHD"/>
    <property type="match status" value="1"/>
</dbReference>
<comment type="similarity">
    <text evidence="12">Belongs to the adenylyl cyclase class-4/guanylyl cyclase family.</text>
</comment>
<dbReference type="GO" id="GO:0005886">
    <property type="term" value="C:plasma membrane"/>
    <property type="evidence" value="ECO:0007669"/>
    <property type="project" value="TreeGrafter"/>
</dbReference>
<evidence type="ECO:0000256" key="13">
    <source>
        <dbReference type="RuleBase" id="RU003431"/>
    </source>
</evidence>
<dbReference type="SUPFAM" id="SSF55073">
    <property type="entry name" value="Nucleotide cyclase"/>
    <property type="match status" value="1"/>
</dbReference>
<keyword evidence="4 14" id="KW-0812">Transmembrane</keyword>
<evidence type="ECO:0000259" key="16">
    <source>
        <dbReference type="PROSITE" id="PS50125"/>
    </source>
</evidence>
<dbReference type="PROSITE" id="PS00452">
    <property type="entry name" value="GUANYLATE_CYCLASE_1"/>
    <property type="match status" value="1"/>
</dbReference>
<dbReference type="PANTHER" id="PTHR11920:SF493">
    <property type="entry name" value="RECEPTOR-TYPE GUANYLATE CYCLASE GCY-22"/>
    <property type="match status" value="1"/>
</dbReference>
<name>A0A158R3V7_9BILA</name>
<evidence type="ECO:0000256" key="1">
    <source>
        <dbReference type="ARBA" id="ARBA00001436"/>
    </source>
</evidence>
<evidence type="ECO:0000313" key="18">
    <source>
        <dbReference type="WBParaSite" id="SMUV_0000042001-mRNA-1"/>
    </source>
</evidence>
<proteinExistence type="inferred from homology"/>
<evidence type="ECO:0000256" key="8">
    <source>
        <dbReference type="ARBA" id="ARBA00023170"/>
    </source>
</evidence>
<dbReference type="FunFam" id="3.30.70.1230:FF:000030">
    <property type="entry name" value="Si:ch211-215j19.12"/>
    <property type="match status" value="1"/>
</dbReference>
<dbReference type="Proteomes" id="UP000046393">
    <property type="component" value="Unplaced"/>
</dbReference>
<feature type="transmembrane region" description="Helical" evidence="14">
    <location>
        <begin position="81"/>
        <end position="104"/>
    </location>
</feature>
<dbReference type="InterPro" id="IPR011009">
    <property type="entry name" value="Kinase-like_dom_sf"/>
</dbReference>
<keyword evidence="17" id="KW-1185">Reference proteome</keyword>
<dbReference type="Pfam" id="PF00211">
    <property type="entry name" value="Guanylate_cyc"/>
    <property type="match status" value="1"/>
</dbReference>
<evidence type="ECO:0000256" key="10">
    <source>
        <dbReference type="ARBA" id="ARBA00023239"/>
    </source>
</evidence>
<keyword evidence="8" id="KW-0675">Receptor</keyword>
<keyword evidence="10 12" id="KW-0456">Lyase</keyword>
<evidence type="ECO:0000256" key="5">
    <source>
        <dbReference type="ARBA" id="ARBA00022741"/>
    </source>
</evidence>
<dbReference type="GO" id="GO:0004672">
    <property type="term" value="F:protein kinase activity"/>
    <property type="evidence" value="ECO:0007669"/>
    <property type="project" value="InterPro"/>
</dbReference>
<protein>
    <recommendedName>
        <fullName evidence="3 13">Guanylate cyclase</fullName>
        <ecNumber evidence="3 13">4.6.1.2</ecNumber>
    </recommendedName>
</protein>
<dbReference type="InterPro" id="IPR018297">
    <property type="entry name" value="A/G_cyclase_CS"/>
</dbReference>
<evidence type="ECO:0000256" key="6">
    <source>
        <dbReference type="ARBA" id="ARBA00022989"/>
    </source>
</evidence>
<dbReference type="InterPro" id="IPR001054">
    <property type="entry name" value="A/G_cyclase"/>
</dbReference>
<dbReference type="InterPro" id="IPR050401">
    <property type="entry name" value="Cyclic_nucleotide_synthase"/>
</dbReference>
<sequence length="682" mass="77397">MNAHGIRDAVVSLSGVNDSAEPETYFVFKFSENDFEVQKSYTDEATTIWKTRHGIRPLAIPSCGFNGNLCHLPLWQQYPAYFGLAIAILFLLILSTIAALTYYIRRRIQETRELNTRWQIDFSAMNELSTGDLRSYDSSLGQSFKSNFKQSGMKNLWKISKSRKYHAYSLRKILVIAKEYDSLPKLSKFDEAELRTMVSIDADNVNRFLGLTFNGNLTYAIWKNCKHGSIRDNIKNPRFNIDNFFMASLITDIVNVGFHQLIFFNVCLQGLYFIHNSSIGYHGHLTSKNCLLDSNWQVVISEFGPKCYQDTVKYDNKDLLFTAPEILRSNSNCGSQEGDVYSFAIIASEILTKKPAWKLDNDCLSTEEILFLVKRNSTPPLRPKLEVVKDEELNYLLIHLIRDCWQEDPESRPKIATIRKLLETTKKKNCKDLLQHVASIVEKQALDLENEVQERIEALNAERKKTDMVLRKMLPPQITECLKLGRAVEPQFYECATIFLSDVVSFTKLASQCTPMQVISLLDTLYMTIDSTIDKYDILKVETIGDGYLCVSGLPVRNGNLHAREIADMAMDVVKATGKIQISHLPEERVKLRIGIHSGPVVAGVVGITMPRYSLFGDSITVTAKIESSGKANNIHLSSATFRLLNEEIGGYVLEKRGELVLRASFAFDLFAKNSRTPQQIF</sequence>
<dbReference type="SUPFAM" id="SSF56112">
    <property type="entry name" value="Protein kinase-like (PK-like)"/>
    <property type="match status" value="1"/>
</dbReference>
<dbReference type="STRING" id="451379.A0A158R3V7"/>
<accession>A0A158R3V7</accession>
<dbReference type="GO" id="GO:0035556">
    <property type="term" value="P:intracellular signal transduction"/>
    <property type="evidence" value="ECO:0007669"/>
    <property type="project" value="InterPro"/>
</dbReference>
<dbReference type="PANTHER" id="PTHR11920">
    <property type="entry name" value="GUANYLYL CYCLASE"/>
    <property type="match status" value="1"/>
</dbReference>
<dbReference type="AlphaFoldDB" id="A0A158R3V7"/>
<evidence type="ECO:0000313" key="17">
    <source>
        <dbReference type="Proteomes" id="UP000046393"/>
    </source>
</evidence>
<evidence type="ECO:0000256" key="14">
    <source>
        <dbReference type="SAM" id="Phobius"/>
    </source>
</evidence>
<comment type="subcellular location">
    <subcellularLocation>
        <location evidence="2">Membrane</location>
        <topology evidence="2">Single-pass membrane protein</topology>
    </subcellularLocation>
</comment>
<dbReference type="GO" id="GO:0004383">
    <property type="term" value="F:guanylate cyclase activity"/>
    <property type="evidence" value="ECO:0007669"/>
    <property type="project" value="UniProtKB-EC"/>
</dbReference>
<evidence type="ECO:0000256" key="12">
    <source>
        <dbReference type="RuleBase" id="RU000405"/>
    </source>
</evidence>